<gene>
    <name evidence="1" type="ORF">UH38_23830</name>
</gene>
<sequence>MFANNPTQAIRKMFLLFLGIAIVGSSVVFSCAILGEVYSQLIASGISYYKTIMKQQAIVP</sequence>
<accession>A0A0D8ZKT3</accession>
<organism evidence="1 2">
    <name type="scientific">Aliterella atlantica CENA595</name>
    <dbReference type="NCBI Taxonomy" id="1618023"/>
    <lineage>
        <taxon>Bacteria</taxon>
        <taxon>Bacillati</taxon>
        <taxon>Cyanobacteriota</taxon>
        <taxon>Cyanophyceae</taxon>
        <taxon>Chroococcidiopsidales</taxon>
        <taxon>Aliterellaceae</taxon>
        <taxon>Aliterella</taxon>
    </lineage>
</organism>
<evidence type="ECO:0000313" key="1">
    <source>
        <dbReference type="EMBL" id="KJH69448.1"/>
    </source>
</evidence>
<protein>
    <submittedName>
        <fullName evidence="1">Uncharacterized protein</fullName>
    </submittedName>
</protein>
<comment type="caution">
    <text evidence="1">The sequence shown here is derived from an EMBL/GenBank/DDBJ whole genome shotgun (WGS) entry which is preliminary data.</text>
</comment>
<reference evidence="1 2" key="1">
    <citation type="submission" date="2015-02" db="EMBL/GenBank/DDBJ databases">
        <title>Draft genome of a novel marine cyanobacterium (Chroococcales) isolated from South Atlantic Ocean.</title>
        <authorList>
            <person name="Rigonato J."/>
            <person name="Alvarenga D.O."/>
            <person name="Branco L.H."/>
            <person name="Varani A.M."/>
            <person name="Brandini F.P."/>
            <person name="Fiore M.F."/>
        </authorList>
    </citation>
    <scope>NUCLEOTIDE SEQUENCE [LARGE SCALE GENOMIC DNA]</scope>
    <source>
        <strain evidence="1 2">CENA595</strain>
    </source>
</reference>
<keyword evidence="2" id="KW-1185">Reference proteome</keyword>
<dbReference type="Proteomes" id="UP000032452">
    <property type="component" value="Unassembled WGS sequence"/>
</dbReference>
<dbReference type="RefSeq" id="WP_045057204.1">
    <property type="nucleotide sequence ID" value="NZ_CAWMDP010000055.1"/>
</dbReference>
<name>A0A0D8ZKT3_9CYAN</name>
<evidence type="ECO:0000313" key="2">
    <source>
        <dbReference type="Proteomes" id="UP000032452"/>
    </source>
</evidence>
<dbReference type="EMBL" id="JYON01000044">
    <property type="protein sequence ID" value="KJH69448.1"/>
    <property type="molecule type" value="Genomic_DNA"/>
</dbReference>
<proteinExistence type="predicted"/>
<dbReference type="STRING" id="1618023.UH38_23830"/>
<dbReference type="AlphaFoldDB" id="A0A0D8ZKT3"/>